<name>A0A9Q8P6W4_PASFU</name>
<dbReference type="Gene3D" id="1.20.1280.50">
    <property type="match status" value="1"/>
</dbReference>
<evidence type="ECO:0008006" key="3">
    <source>
        <dbReference type="Google" id="ProtNLM"/>
    </source>
</evidence>
<gene>
    <name evidence="1" type="ORF">CLAFUR5_08325</name>
</gene>
<dbReference type="KEGG" id="ffu:CLAFUR5_08325"/>
<keyword evidence="2" id="KW-1185">Reference proteome</keyword>
<dbReference type="Proteomes" id="UP000756132">
    <property type="component" value="Chromosome 3"/>
</dbReference>
<reference evidence="1" key="2">
    <citation type="journal article" date="2022" name="Microb. Genom.">
        <title>A chromosome-scale genome assembly of the tomato pathogen Cladosporium fulvum reveals a compartmentalized genome architecture and the presence of a dispensable chromosome.</title>
        <authorList>
            <person name="Zaccaron A.Z."/>
            <person name="Chen L.H."/>
            <person name="Samaras A."/>
            <person name="Stergiopoulos I."/>
        </authorList>
    </citation>
    <scope>NUCLEOTIDE SEQUENCE</scope>
    <source>
        <strain evidence="1">Race5_Kim</strain>
    </source>
</reference>
<organism evidence="1 2">
    <name type="scientific">Passalora fulva</name>
    <name type="common">Tomato leaf mold</name>
    <name type="synonym">Cladosporium fulvum</name>
    <dbReference type="NCBI Taxonomy" id="5499"/>
    <lineage>
        <taxon>Eukaryota</taxon>
        <taxon>Fungi</taxon>
        <taxon>Dikarya</taxon>
        <taxon>Ascomycota</taxon>
        <taxon>Pezizomycotina</taxon>
        <taxon>Dothideomycetes</taxon>
        <taxon>Dothideomycetidae</taxon>
        <taxon>Mycosphaerellales</taxon>
        <taxon>Mycosphaerellaceae</taxon>
        <taxon>Fulvia</taxon>
    </lineage>
</organism>
<dbReference type="SUPFAM" id="SSF81383">
    <property type="entry name" value="F-box domain"/>
    <property type="match status" value="1"/>
</dbReference>
<evidence type="ECO:0000313" key="2">
    <source>
        <dbReference type="Proteomes" id="UP000756132"/>
    </source>
</evidence>
<evidence type="ECO:0000313" key="1">
    <source>
        <dbReference type="EMBL" id="UJO15434.1"/>
    </source>
</evidence>
<proteinExistence type="predicted"/>
<dbReference type="OrthoDB" id="3800738at2759"/>
<accession>A0A9Q8P6W4</accession>
<dbReference type="GeneID" id="71988203"/>
<dbReference type="AlphaFoldDB" id="A0A9Q8P6W4"/>
<sequence>MLSSIAIRTLLEAKSSTDIQTVLATVPLTTDSASSTVFGTYELLEHVLLALPFHDLYVCQQVARSWRDVIHRSNNIQQAMFLLADGPPLKPVDDTYNVFGGRTRALYRPAPVRLNPAAEVVGLYNQPSGRGHRLPLATFGISDQNVFLNFDVKGIPIYETKILAADASWRKMLVTQPPIVAVNFDFIRREPHGGSLDAYNPTGVTFGDLHDWSVKLAEEYWLETGHDPELSFESISFCLFHPFTEDGPEEAW</sequence>
<protein>
    <recommendedName>
        <fullName evidence="3">F-box domain-containing protein</fullName>
    </recommendedName>
</protein>
<dbReference type="InterPro" id="IPR036047">
    <property type="entry name" value="F-box-like_dom_sf"/>
</dbReference>
<dbReference type="EMBL" id="CP090165">
    <property type="protein sequence ID" value="UJO15434.1"/>
    <property type="molecule type" value="Genomic_DNA"/>
</dbReference>
<dbReference type="RefSeq" id="XP_047759800.1">
    <property type="nucleotide sequence ID" value="XM_047907473.1"/>
</dbReference>
<reference evidence="1" key="1">
    <citation type="submission" date="2021-12" db="EMBL/GenBank/DDBJ databases">
        <authorList>
            <person name="Zaccaron A."/>
            <person name="Stergiopoulos I."/>
        </authorList>
    </citation>
    <scope>NUCLEOTIDE SEQUENCE</scope>
    <source>
        <strain evidence="1">Race5_Kim</strain>
    </source>
</reference>
<dbReference type="OMA" id="EEYWLET"/>